<feature type="chain" id="PRO_5042248964" evidence="1">
    <location>
        <begin position="19"/>
        <end position="178"/>
    </location>
</feature>
<name>A0AAD8YA89_9STRA</name>
<protein>
    <submittedName>
        <fullName evidence="2">Uncharacterized protein</fullName>
    </submittedName>
</protein>
<accession>A0AAD8YA89</accession>
<dbReference type="EMBL" id="JATAAI010000012">
    <property type="protein sequence ID" value="KAK1741919.1"/>
    <property type="molecule type" value="Genomic_DNA"/>
</dbReference>
<dbReference type="Proteomes" id="UP001224775">
    <property type="component" value="Unassembled WGS sequence"/>
</dbReference>
<keyword evidence="1" id="KW-0732">Signal</keyword>
<reference evidence="2" key="1">
    <citation type="submission" date="2023-06" db="EMBL/GenBank/DDBJ databases">
        <title>Survivors Of The Sea: Transcriptome response of Skeletonema marinoi to long-term dormancy.</title>
        <authorList>
            <person name="Pinder M.I.M."/>
            <person name="Kourtchenko O."/>
            <person name="Robertson E.K."/>
            <person name="Larsson T."/>
            <person name="Maumus F."/>
            <person name="Osuna-Cruz C.M."/>
            <person name="Vancaester E."/>
            <person name="Stenow R."/>
            <person name="Vandepoele K."/>
            <person name="Ploug H."/>
            <person name="Bruchert V."/>
            <person name="Godhe A."/>
            <person name="Topel M."/>
        </authorList>
    </citation>
    <scope>NUCLEOTIDE SEQUENCE</scope>
    <source>
        <strain evidence="2">R05AC</strain>
    </source>
</reference>
<evidence type="ECO:0000256" key="1">
    <source>
        <dbReference type="SAM" id="SignalP"/>
    </source>
</evidence>
<evidence type="ECO:0000313" key="3">
    <source>
        <dbReference type="Proteomes" id="UP001224775"/>
    </source>
</evidence>
<gene>
    <name evidence="2" type="ORF">QTG54_007492</name>
</gene>
<evidence type="ECO:0000313" key="2">
    <source>
        <dbReference type="EMBL" id="KAK1741919.1"/>
    </source>
</evidence>
<proteinExistence type="predicted"/>
<sequence>MTKVKSIMLAAILTSLSAETNNHLHEETRHHENHFDASTLSNTNTIEHDQAAERMIDMCQGSNKCTECIYDSSGNPIPSYYCSDYYPCPATVCCGAEEDTCYDENSTAFSCARLGSVGCPCPENEMRCGNSTYSFGWCDAICCDPAIEQVCTDEEGNPSCAPYGDCTQTSHANLRAQA</sequence>
<dbReference type="AlphaFoldDB" id="A0AAD8YA89"/>
<keyword evidence="3" id="KW-1185">Reference proteome</keyword>
<organism evidence="2 3">
    <name type="scientific">Skeletonema marinoi</name>
    <dbReference type="NCBI Taxonomy" id="267567"/>
    <lineage>
        <taxon>Eukaryota</taxon>
        <taxon>Sar</taxon>
        <taxon>Stramenopiles</taxon>
        <taxon>Ochrophyta</taxon>
        <taxon>Bacillariophyta</taxon>
        <taxon>Coscinodiscophyceae</taxon>
        <taxon>Thalassiosirophycidae</taxon>
        <taxon>Thalassiosirales</taxon>
        <taxon>Skeletonemataceae</taxon>
        <taxon>Skeletonema</taxon>
        <taxon>Skeletonema marinoi-dohrnii complex</taxon>
    </lineage>
</organism>
<feature type="signal peptide" evidence="1">
    <location>
        <begin position="1"/>
        <end position="18"/>
    </location>
</feature>
<comment type="caution">
    <text evidence="2">The sequence shown here is derived from an EMBL/GenBank/DDBJ whole genome shotgun (WGS) entry which is preliminary data.</text>
</comment>